<sequence length="139" mass="16407">MDETLPDDRAITVPVPAVNLTVEDRFQNFEVSEISHVVVQLSDKRLDSIMQSCASLTYNFDKPWPFWFFIGKTLSKVFFENILDPTKPNHIEEELRVVEVDFSKPIRGEDLKAFWKSGREITCQRVREWLEYLRRNTPK</sequence>
<dbReference type="Proteomes" id="UP000249402">
    <property type="component" value="Unassembled WGS sequence"/>
</dbReference>
<protein>
    <submittedName>
        <fullName evidence="1">Uncharacterized protein</fullName>
    </submittedName>
</protein>
<evidence type="ECO:0000313" key="1">
    <source>
        <dbReference type="EMBL" id="RAL01111.1"/>
    </source>
</evidence>
<dbReference type="RefSeq" id="XP_025575438.1">
    <property type="nucleotide sequence ID" value="XM_025722099.1"/>
</dbReference>
<dbReference type="GeneID" id="37226964"/>
<keyword evidence="2" id="KW-1185">Reference proteome</keyword>
<name>A0A395GZU1_9EURO</name>
<dbReference type="AlphaFoldDB" id="A0A395GZU1"/>
<dbReference type="EMBL" id="KZ824437">
    <property type="protein sequence ID" value="RAL01111.1"/>
    <property type="molecule type" value="Genomic_DNA"/>
</dbReference>
<evidence type="ECO:0000313" key="2">
    <source>
        <dbReference type="Proteomes" id="UP000249402"/>
    </source>
</evidence>
<gene>
    <name evidence="1" type="ORF">BO80DRAFT_455224</name>
</gene>
<accession>A0A395GZU1</accession>
<organism evidence="1 2">
    <name type="scientific">Aspergillus ibericus CBS 121593</name>
    <dbReference type="NCBI Taxonomy" id="1448316"/>
    <lineage>
        <taxon>Eukaryota</taxon>
        <taxon>Fungi</taxon>
        <taxon>Dikarya</taxon>
        <taxon>Ascomycota</taxon>
        <taxon>Pezizomycotina</taxon>
        <taxon>Eurotiomycetes</taxon>
        <taxon>Eurotiomycetidae</taxon>
        <taxon>Eurotiales</taxon>
        <taxon>Aspergillaceae</taxon>
        <taxon>Aspergillus</taxon>
        <taxon>Aspergillus subgen. Circumdati</taxon>
    </lineage>
</organism>
<dbReference type="VEuPathDB" id="FungiDB:BO80DRAFT_455224"/>
<dbReference type="OrthoDB" id="5234589at2759"/>
<proteinExistence type="predicted"/>
<reference evidence="1 2" key="1">
    <citation type="submission" date="2018-02" db="EMBL/GenBank/DDBJ databases">
        <title>The genomes of Aspergillus section Nigri reveals drivers in fungal speciation.</title>
        <authorList>
            <consortium name="DOE Joint Genome Institute"/>
            <person name="Vesth T.C."/>
            <person name="Nybo J."/>
            <person name="Theobald S."/>
            <person name="Brandl J."/>
            <person name="Frisvad J.C."/>
            <person name="Nielsen K.F."/>
            <person name="Lyhne E.K."/>
            <person name="Kogle M.E."/>
            <person name="Kuo A."/>
            <person name="Riley R."/>
            <person name="Clum A."/>
            <person name="Nolan M."/>
            <person name="Lipzen A."/>
            <person name="Salamov A."/>
            <person name="Henrissat B."/>
            <person name="Wiebenga A."/>
            <person name="De vries R.P."/>
            <person name="Grigoriev I.V."/>
            <person name="Mortensen U.H."/>
            <person name="Andersen M.R."/>
            <person name="Baker S.E."/>
        </authorList>
    </citation>
    <scope>NUCLEOTIDE SEQUENCE [LARGE SCALE GENOMIC DNA]</scope>
    <source>
        <strain evidence="1 2">CBS 121593</strain>
    </source>
</reference>